<dbReference type="RefSeq" id="WP_130923543.1">
    <property type="nucleotide sequence ID" value="NZ_JAANOL010000001.1"/>
</dbReference>
<keyword evidence="4" id="KW-1185">Reference proteome</keyword>
<evidence type="ECO:0000313" key="3">
    <source>
        <dbReference type="EMBL" id="TBH71914.1"/>
    </source>
</evidence>
<protein>
    <recommendedName>
        <fullName evidence="2">Thioredoxin domain-containing protein</fullName>
    </recommendedName>
</protein>
<dbReference type="AlphaFoldDB" id="A0A4Q9B9L0"/>
<dbReference type="Proteomes" id="UP000293583">
    <property type="component" value="Unassembled WGS sequence"/>
</dbReference>
<dbReference type="InterPro" id="IPR013766">
    <property type="entry name" value="Thioredoxin_domain"/>
</dbReference>
<dbReference type="SUPFAM" id="SSF52833">
    <property type="entry name" value="Thioredoxin-like"/>
    <property type="match status" value="1"/>
</dbReference>
<dbReference type="PROSITE" id="PS51352">
    <property type="entry name" value="THIOREDOXIN_2"/>
    <property type="match status" value="1"/>
</dbReference>
<dbReference type="InterPro" id="IPR039555">
    <property type="entry name" value="TraF/TrbB"/>
</dbReference>
<evidence type="ECO:0000313" key="4">
    <source>
        <dbReference type="Proteomes" id="UP000293583"/>
    </source>
</evidence>
<keyword evidence="1" id="KW-0732">Signal</keyword>
<dbReference type="Pfam" id="PF13728">
    <property type="entry name" value="TraF"/>
    <property type="match status" value="1"/>
</dbReference>
<feature type="chain" id="PRO_5020659720" description="Thioredoxin domain-containing protein" evidence="1">
    <location>
        <begin position="19"/>
        <end position="224"/>
    </location>
</feature>
<accession>A0A4Q9B9L0</accession>
<dbReference type="EMBL" id="SEWY01000004">
    <property type="protein sequence ID" value="TBH71914.1"/>
    <property type="molecule type" value="Genomic_DNA"/>
</dbReference>
<organism evidence="3 4">
    <name type="scientific">Aquirufa antheringensis</name>
    <dbReference type="NCBI Taxonomy" id="2516559"/>
    <lineage>
        <taxon>Bacteria</taxon>
        <taxon>Pseudomonadati</taxon>
        <taxon>Bacteroidota</taxon>
        <taxon>Cytophagia</taxon>
        <taxon>Cytophagales</taxon>
        <taxon>Flectobacillaceae</taxon>
        <taxon>Aquirufa</taxon>
    </lineage>
</organism>
<name>A0A4Q9B9L0_9BACT</name>
<evidence type="ECO:0000256" key="1">
    <source>
        <dbReference type="SAM" id="SignalP"/>
    </source>
</evidence>
<dbReference type="OrthoDB" id="9805634at2"/>
<reference evidence="3 4" key="1">
    <citation type="submission" date="2019-02" db="EMBL/GenBank/DDBJ databases">
        <title>Genome of a new Bacteroidetes strain.</title>
        <authorList>
            <person name="Pitt A."/>
        </authorList>
    </citation>
    <scope>NUCLEOTIDE SEQUENCE [LARGE SCALE GENOMIC DNA]</scope>
    <source>
        <strain evidence="3 4">103A-SOEBACH</strain>
    </source>
</reference>
<proteinExistence type="predicted"/>
<evidence type="ECO:0000259" key="2">
    <source>
        <dbReference type="PROSITE" id="PS51352"/>
    </source>
</evidence>
<dbReference type="Gene3D" id="3.40.30.10">
    <property type="entry name" value="Glutaredoxin"/>
    <property type="match status" value="1"/>
</dbReference>
<feature type="domain" description="Thioredoxin" evidence="2">
    <location>
        <begin position="102"/>
        <end position="224"/>
    </location>
</feature>
<gene>
    <name evidence="3" type="ORF">EWU20_08795</name>
</gene>
<sequence>MKLVFLLFSLSLFGQSTAKIFPVFDQPLAKCISIEQVILHIRTVKAKSASKYGEAVDFYYRKIASTGRKKWIEKLEEFSLDPACPALSRSKINAQIERIRTLQIGEKAPEIHINNFQLSQYIADKPTVLLLFYSPSCFHCTELLVDLIPYSEKSKLPVIAIQIDEEMNPWTFPSHWKMIKADEKVRKEYGVFSTPSLFLIQRKSRQISAIPENLTELKEFEHLF</sequence>
<feature type="signal peptide" evidence="1">
    <location>
        <begin position="1"/>
        <end position="18"/>
    </location>
</feature>
<comment type="caution">
    <text evidence="3">The sequence shown here is derived from an EMBL/GenBank/DDBJ whole genome shotgun (WGS) entry which is preliminary data.</text>
</comment>
<dbReference type="InterPro" id="IPR036249">
    <property type="entry name" value="Thioredoxin-like_sf"/>
</dbReference>